<dbReference type="GO" id="GO:0031297">
    <property type="term" value="P:replication fork processing"/>
    <property type="evidence" value="ECO:0007669"/>
    <property type="project" value="TreeGrafter"/>
</dbReference>
<keyword evidence="1" id="KW-0732">Signal</keyword>
<sequence length="101" mass="12000">MHLALVALLRIGAVTTRQDHPFLLTNYYCEQLIRLKQEVERKQPELINKRGVVFHRDNARPQTSLYYTQQKLREFGWEVLMHPPYSPDLQISTCFGLFRIL</sequence>
<dbReference type="GO" id="GO:0005634">
    <property type="term" value="C:nucleus"/>
    <property type="evidence" value="ECO:0007669"/>
    <property type="project" value="TreeGrafter"/>
</dbReference>
<protein>
    <submittedName>
        <fullName evidence="2">Jg25054 protein</fullName>
    </submittedName>
</protein>
<organism evidence="2 3">
    <name type="scientific">Pararge aegeria aegeria</name>
    <dbReference type="NCBI Taxonomy" id="348720"/>
    <lineage>
        <taxon>Eukaryota</taxon>
        <taxon>Metazoa</taxon>
        <taxon>Ecdysozoa</taxon>
        <taxon>Arthropoda</taxon>
        <taxon>Hexapoda</taxon>
        <taxon>Insecta</taxon>
        <taxon>Pterygota</taxon>
        <taxon>Neoptera</taxon>
        <taxon>Endopterygota</taxon>
        <taxon>Lepidoptera</taxon>
        <taxon>Glossata</taxon>
        <taxon>Ditrysia</taxon>
        <taxon>Papilionoidea</taxon>
        <taxon>Nymphalidae</taxon>
        <taxon>Satyrinae</taxon>
        <taxon>Satyrini</taxon>
        <taxon>Parargina</taxon>
        <taxon>Pararge</taxon>
    </lineage>
</organism>
<dbReference type="GO" id="GO:0000793">
    <property type="term" value="C:condensed chromosome"/>
    <property type="evidence" value="ECO:0007669"/>
    <property type="project" value="TreeGrafter"/>
</dbReference>
<dbReference type="OrthoDB" id="616263at2759"/>
<dbReference type="AlphaFoldDB" id="A0A8S4R045"/>
<dbReference type="EMBL" id="CAKXAJ010020487">
    <property type="protein sequence ID" value="CAH2222666.1"/>
    <property type="molecule type" value="Genomic_DNA"/>
</dbReference>
<dbReference type="PANTHER" id="PTHR46060:SF2">
    <property type="entry name" value="HISTONE-LYSINE N-METHYLTRANSFERASE SETMAR"/>
    <property type="match status" value="1"/>
</dbReference>
<dbReference type="Gene3D" id="3.30.420.10">
    <property type="entry name" value="Ribonuclease H-like superfamily/Ribonuclease H"/>
    <property type="match status" value="1"/>
</dbReference>
<dbReference type="GO" id="GO:0046975">
    <property type="term" value="F:histone H3K36 methyltransferase activity"/>
    <property type="evidence" value="ECO:0007669"/>
    <property type="project" value="TreeGrafter"/>
</dbReference>
<dbReference type="GO" id="GO:0006303">
    <property type="term" value="P:double-strand break repair via nonhomologous end joining"/>
    <property type="evidence" value="ECO:0007669"/>
    <property type="project" value="TreeGrafter"/>
</dbReference>
<dbReference type="GO" id="GO:0003690">
    <property type="term" value="F:double-stranded DNA binding"/>
    <property type="evidence" value="ECO:0007669"/>
    <property type="project" value="TreeGrafter"/>
</dbReference>
<comment type="caution">
    <text evidence="2">The sequence shown here is derived from an EMBL/GenBank/DDBJ whole genome shotgun (WGS) entry which is preliminary data.</text>
</comment>
<accession>A0A8S4R045</accession>
<dbReference type="Proteomes" id="UP000838756">
    <property type="component" value="Unassembled WGS sequence"/>
</dbReference>
<proteinExistence type="predicted"/>
<keyword evidence="3" id="KW-1185">Reference proteome</keyword>
<dbReference type="InterPro" id="IPR036397">
    <property type="entry name" value="RNaseH_sf"/>
</dbReference>
<dbReference type="GO" id="GO:0044547">
    <property type="term" value="F:DNA topoisomerase binding"/>
    <property type="evidence" value="ECO:0007669"/>
    <property type="project" value="TreeGrafter"/>
</dbReference>
<name>A0A8S4R045_9NEOP</name>
<reference evidence="2" key="1">
    <citation type="submission" date="2022-03" db="EMBL/GenBank/DDBJ databases">
        <authorList>
            <person name="Lindestad O."/>
        </authorList>
    </citation>
    <scope>NUCLEOTIDE SEQUENCE</scope>
</reference>
<evidence type="ECO:0000256" key="1">
    <source>
        <dbReference type="SAM" id="SignalP"/>
    </source>
</evidence>
<dbReference type="InterPro" id="IPR052709">
    <property type="entry name" value="Transposase-MT_Hybrid"/>
</dbReference>
<dbReference type="GO" id="GO:0035861">
    <property type="term" value="C:site of double-strand break"/>
    <property type="evidence" value="ECO:0007669"/>
    <property type="project" value="TreeGrafter"/>
</dbReference>
<dbReference type="GO" id="GO:0044774">
    <property type="term" value="P:mitotic DNA integrity checkpoint signaling"/>
    <property type="evidence" value="ECO:0007669"/>
    <property type="project" value="TreeGrafter"/>
</dbReference>
<dbReference type="GO" id="GO:0042800">
    <property type="term" value="F:histone H3K4 methyltransferase activity"/>
    <property type="evidence" value="ECO:0007669"/>
    <property type="project" value="TreeGrafter"/>
</dbReference>
<evidence type="ECO:0000313" key="2">
    <source>
        <dbReference type="EMBL" id="CAH2222666.1"/>
    </source>
</evidence>
<dbReference type="GO" id="GO:0015074">
    <property type="term" value="P:DNA integration"/>
    <property type="evidence" value="ECO:0007669"/>
    <property type="project" value="TreeGrafter"/>
</dbReference>
<evidence type="ECO:0000313" key="3">
    <source>
        <dbReference type="Proteomes" id="UP000838756"/>
    </source>
</evidence>
<feature type="signal peptide" evidence="1">
    <location>
        <begin position="1"/>
        <end position="16"/>
    </location>
</feature>
<gene>
    <name evidence="2" type="primary">jg25054</name>
    <name evidence="2" type="ORF">PAEG_LOCUS6774</name>
</gene>
<dbReference type="GO" id="GO:0003697">
    <property type="term" value="F:single-stranded DNA binding"/>
    <property type="evidence" value="ECO:0007669"/>
    <property type="project" value="TreeGrafter"/>
</dbReference>
<feature type="chain" id="PRO_5035726381" evidence="1">
    <location>
        <begin position="17"/>
        <end position="101"/>
    </location>
</feature>
<dbReference type="GO" id="GO:0000729">
    <property type="term" value="P:DNA double-strand break processing"/>
    <property type="evidence" value="ECO:0007669"/>
    <property type="project" value="TreeGrafter"/>
</dbReference>
<dbReference type="PANTHER" id="PTHR46060">
    <property type="entry name" value="MARINER MOS1 TRANSPOSASE-LIKE PROTEIN"/>
    <property type="match status" value="1"/>
</dbReference>
<dbReference type="GO" id="GO:0000014">
    <property type="term" value="F:single-stranded DNA endodeoxyribonuclease activity"/>
    <property type="evidence" value="ECO:0007669"/>
    <property type="project" value="TreeGrafter"/>
</dbReference>